<dbReference type="Proteomes" id="UP000231025">
    <property type="component" value="Unassembled WGS sequence"/>
</dbReference>
<organism evidence="2 3">
    <name type="scientific">Candidatus Roizmanbacteria bacterium CG23_combo_of_CG06-09_8_20_14_all_35_49</name>
    <dbReference type="NCBI Taxonomy" id="1974863"/>
    <lineage>
        <taxon>Bacteria</taxon>
        <taxon>Candidatus Roizmaniibacteriota</taxon>
    </lineage>
</organism>
<proteinExistence type="predicted"/>
<dbReference type="Gene3D" id="3.90.1010.10">
    <property type="match status" value="1"/>
</dbReference>
<evidence type="ECO:0000313" key="3">
    <source>
        <dbReference type="Proteomes" id="UP000231025"/>
    </source>
</evidence>
<evidence type="ECO:0000259" key="1">
    <source>
        <dbReference type="Pfam" id="PF01592"/>
    </source>
</evidence>
<evidence type="ECO:0000313" key="2">
    <source>
        <dbReference type="EMBL" id="PIP15067.1"/>
    </source>
</evidence>
<dbReference type="GO" id="GO:0051536">
    <property type="term" value="F:iron-sulfur cluster binding"/>
    <property type="evidence" value="ECO:0007669"/>
    <property type="project" value="InterPro"/>
</dbReference>
<name>A0A2G9Y763_9BACT</name>
<gene>
    <name evidence="2" type="ORF">COX47_01635</name>
</gene>
<comment type="caution">
    <text evidence="2">The sequence shown here is derived from an EMBL/GenBank/DDBJ whole genome shotgun (WGS) entry which is preliminary data.</text>
</comment>
<reference evidence="2 3" key="1">
    <citation type="submission" date="2017-09" db="EMBL/GenBank/DDBJ databases">
        <title>Depth-based differentiation of microbial function through sediment-hosted aquifers and enrichment of novel symbionts in the deep terrestrial subsurface.</title>
        <authorList>
            <person name="Probst A.J."/>
            <person name="Ladd B."/>
            <person name="Jarett J.K."/>
            <person name="Geller-Mcgrath D.E."/>
            <person name="Sieber C.M."/>
            <person name="Emerson J.B."/>
            <person name="Anantharaman K."/>
            <person name="Thomas B.C."/>
            <person name="Malmstrom R."/>
            <person name="Stieglmeier M."/>
            <person name="Klingl A."/>
            <person name="Woyke T."/>
            <person name="Ryan C.M."/>
            <person name="Banfield J.F."/>
        </authorList>
    </citation>
    <scope>NUCLEOTIDE SEQUENCE [LARGE SCALE GENOMIC DNA]</scope>
    <source>
        <strain evidence="2">CG23_combo_of_CG06-09_8_20_14_all_35_49</strain>
    </source>
</reference>
<dbReference type="EMBL" id="PCRE01000024">
    <property type="protein sequence ID" value="PIP15067.1"/>
    <property type="molecule type" value="Genomic_DNA"/>
</dbReference>
<dbReference type="SUPFAM" id="SSF82649">
    <property type="entry name" value="SufE/NifU"/>
    <property type="match status" value="1"/>
</dbReference>
<dbReference type="CDD" id="cd06664">
    <property type="entry name" value="IscU_like"/>
    <property type="match status" value="1"/>
</dbReference>
<dbReference type="PANTHER" id="PTHR10093">
    <property type="entry name" value="IRON-SULFUR CLUSTER ASSEMBLY ENZYME NIFU HOMOLOG"/>
    <property type="match status" value="1"/>
</dbReference>
<protein>
    <submittedName>
        <fullName evidence="2">Iron-sulfur cluster assembly scaffold protein</fullName>
    </submittedName>
</protein>
<dbReference type="GO" id="GO:0005506">
    <property type="term" value="F:iron ion binding"/>
    <property type="evidence" value="ECO:0007669"/>
    <property type="project" value="InterPro"/>
</dbReference>
<dbReference type="InterPro" id="IPR002871">
    <property type="entry name" value="NIF_FeS_clus_asmbl_NifU_N"/>
</dbReference>
<accession>A0A2G9Y763</accession>
<sequence>MSNTFYTEETIEHFRHPHNFGEIKSPDGYGEAGNIICGDIMSLYLKIRESKNKEIISDVKFRTYGCAAAIATSSVVTDLVKGKTIEEALKISKNNIVKTLKGLPPIKIHCSILAIDALSEALFQYLKKHKRKIPPELKKKHEHVEKEKKSIDERYRHWQLRK</sequence>
<dbReference type="AlphaFoldDB" id="A0A2G9Y763"/>
<dbReference type="Pfam" id="PF01592">
    <property type="entry name" value="NifU_N"/>
    <property type="match status" value="1"/>
</dbReference>
<feature type="domain" description="NIF system FeS cluster assembly NifU N-terminal" evidence="1">
    <location>
        <begin position="6"/>
        <end position="131"/>
    </location>
</feature>
<dbReference type="GO" id="GO:0016226">
    <property type="term" value="P:iron-sulfur cluster assembly"/>
    <property type="evidence" value="ECO:0007669"/>
    <property type="project" value="InterPro"/>
</dbReference>